<organism evidence="1 2">
    <name type="scientific">Hymenolepis diminuta</name>
    <name type="common">Rat tapeworm</name>
    <dbReference type="NCBI Taxonomy" id="6216"/>
    <lineage>
        <taxon>Eukaryota</taxon>
        <taxon>Metazoa</taxon>
        <taxon>Spiralia</taxon>
        <taxon>Lophotrochozoa</taxon>
        <taxon>Platyhelminthes</taxon>
        <taxon>Cestoda</taxon>
        <taxon>Eucestoda</taxon>
        <taxon>Cyclophyllidea</taxon>
        <taxon>Hymenolepididae</taxon>
        <taxon>Hymenolepis</taxon>
    </lineage>
</organism>
<dbReference type="AlphaFoldDB" id="A0A564XVQ0"/>
<evidence type="ECO:0000313" key="2">
    <source>
        <dbReference type="Proteomes" id="UP000321570"/>
    </source>
</evidence>
<sequence>MPMPSTKRSVIRSGVSRIPRRETMSLNAVGELFVLHHLLTHSCTRLVLLLLMSLTPVPSADNQEGSSCL</sequence>
<gene>
    <name evidence="1" type="ORF">WMSIL1_LOCUS234</name>
</gene>
<reference evidence="1 2" key="1">
    <citation type="submission" date="2019-07" db="EMBL/GenBank/DDBJ databases">
        <authorList>
            <person name="Jastrzebski P J."/>
            <person name="Paukszto L."/>
            <person name="Jastrzebski P J."/>
        </authorList>
    </citation>
    <scope>NUCLEOTIDE SEQUENCE [LARGE SCALE GENOMIC DNA]</scope>
    <source>
        <strain evidence="1 2">WMS-il1</strain>
    </source>
</reference>
<proteinExistence type="predicted"/>
<dbReference type="EMBL" id="CABIJS010000007">
    <property type="protein sequence ID" value="VUZ38829.1"/>
    <property type="molecule type" value="Genomic_DNA"/>
</dbReference>
<keyword evidence="2" id="KW-1185">Reference proteome</keyword>
<accession>A0A564XVQ0</accession>
<evidence type="ECO:0000313" key="1">
    <source>
        <dbReference type="EMBL" id="VUZ38829.1"/>
    </source>
</evidence>
<protein>
    <submittedName>
        <fullName evidence="1">Uncharacterized protein</fullName>
    </submittedName>
</protein>
<dbReference type="Proteomes" id="UP000321570">
    <property type="component" value="Unassembled WGS sequence"/>
</dbReference>
<name>A0A564XVQ0_HYMDI</name>